<dbReference type="AlphaFoldDB" id="A0AAV1DMJ3"/>
<feature type="domain" description="Peptidase A1" evidence="6">
    <location>
        <begin position="47"/>
        <end position="407"/>
    </location>
</feature>
<dbReference type="EMBL" id="OX459122">
    <property type="protein sequence ID" value="CAI9107922.1"/>
    <property type="molecule type" value="Genomic_DNA"/>
</dbReference>
<name>A0AAV1DMJ3_OLDCO</name>
<dbReference type="Pfam" id="PF14541">
    <property type="entry name" value="TAXi_C"/>
    <property type="match status" value="1"/>
</dbReference>
<sequence>MASSSVSVLILSIFLFLFSPSPCNAQTSFRPRALVLPVQKDAGTLQYVTKITQRTPPVSLNVVIDLGGKSLWVDCDNNYVSSTKRSVRCRSAQCSLAGNGACTGADTCVAFPENSATRVITSGEVAQDVLTLTSTNGSNPGRSVTVPQFIFVCGATFLLEGLARGAVGMAGLSRSRIALPSQLSSAFSFHKKFAICLSGSTRVPGVLFFGDGPYNLLPGIEAGSSLTYTPLLINTAGVSQGENADEYFIGVKSIRINNKAVKLNTTLLSFDSNGVGGTKISTVNPYTVLETSIFKAVTEAFITEAAAMNMSRVPGVAPFEVCFSSENVVGTRLGARVPQIDLVLQNSNVVWSIFGSNSMVSVNDDKVLCLGFVNGGSEPRTSIVIGGYQLEDNLLQFDLATSRLGFSSTLLGARTTCANFNFASAL</sequence>
<comment type="similarity">
    <text evidence="2">Belongs to the peptidase A1 family.</text>
</comment>
<evidence type="ECO:0000313" key="7">
    <source>
        <dbReference type="EMBL" id="CAI9107922.1"/>
    </source>
</evidence>
<dbReference type="PANTHER" id="PTHR47965:SF22">
    <property type="entry name" value="EUKARYOTIC ASPARTYL PROTEASE FAMILY PROTEIN"/>
    <property type="match status" value="1"/>
</dbReference>
<comment type="subcellular location">
    <subcellularLocation>
        <location evidence="1">Secreted</location>
        <location evidence="1">Extracellular space</location>
    </subcellularLocation>
</comment>
<dbReference type="GO" id="GO:0005794">
    <property type="term" value="C:Golgi apparatus"/>
    <property type="evidence" value="ECO:0007669"/>
    <property type="project" value="TreeGrafter"/>
</dbReference>
<evidence type="ECO:0000256" key="5">
    <source>
        <dbReference type="SAM" id="SignalP"/>
    </source>
</evidence>
<evidence type="ECO:0000256" key="3">
    <source>
        <dbReference type="ARBA" id="ARBA00022525"/>
    </source>
</evidence>
<organism evidence="7 8">
    <name type="scientific">Oldenlandia corymbosa var. corymbosa</name>
    <dbReference type="NCBI Taxonomy" id="529605"/>
    <lineage>
        <taxon>Eukaryota</taxon>
        <taxon>Viridiplantae</taxon>
        <taxon>Streptophyta</taxon>
        <taxon>Embryophyta</taxon>
        <taxon>Tracheophyta</taxon>
        <taxon>Spermatophyta</taxon>
        <taxon>Magnoliopsida</taxon>
        <taxon>eudicotyledons</taxon>
        <taxon>Gunneridae</taxon>
        <taxon>Pentapetalae</taxon>
        <taxon>asterids</taxon>
        <taxon>lamiids</taxon>
        <taxon>Gentianales</taxon>
        <taxon>Rubiaceae</taxon>
        <taxon>Rubioideae</taxon>
        <taxon>Spermacoceae</taxon>
        <taxon>Hedyotis-Oldenlandia complex</taxon>
        <taxon>Oldenlandia</taxon>
    </lineage>
</organism>
<proteinExistence type="inferred from homology"/>
<evidence type="ECO:0000256" key="4">
    <source>
        <dbReference type="ARBA" id="ARBA00022729"/>
    </source>
</evidence>
<evidence type="ECO:0000256" key="1">
    <source>
        <dbReference type="ARBA" id="ARBA00004239"/>
    </source>
</evidence>
<dbReference type="InterPro" id="IPR001461">
    <property type="entry name" value="Aspartic_peptidase_A1"/>
</dbReference>
<evidence type="ECO:0000259" key="6">
    <source>
        <dbReference type="PROSITE" id="PS51767"/>
    </source>
</evidence>
<dbReference type="GO" id="GO:0005886">
    <property type="term" value="C:plasma membrane"/>
    <property type="evidence" value="ECO:0007669"/>
    <property type="project" value="TreeGrafter"/>
</dbReference>
<evidence type="ECO:0000256" key="2">
    <source>
        <dbReference type="ARBA" id="ARBA00007447"/>
    </source>
</evidence>
<feature type="chain" id="PRO_5043965094" evidence="5">
    <location>
        <begin position="26"/>
        <end position="426"/>
    </location>
</feature>
<keyword evidence="3" id="KW-0964">Secreted</keyword>
<dbReference type="GO" id="GO:0006508">
    <property type="term" value="P:proteolysis"/>
    <property type="evidence" value="ECO:0007669"/>
    <property type="project" value="InterPro"/>
</dbReference>
<keyword evidence="8" id="KW-1185">Reference proteome</keyword>
<feature type="signal peptide" evidence="5">
    <location>
        <begin position="1"/>
        <end position="25"/>
    </location>
</feature>
<accession>A0AAV1DMJ3</accession>
<dbReference type="GO" id="GO:0005576">
    <property type="term" value="C:extracellular region"/>
    <property type="evidence" value="ECO:0007669"/>
    <property type="project" value="UniProtKB-SubCell"/>
</dbReference>
<dbReference type="Proteomes" id="UP001161247">
    <property type="component" value="Chromosome 5"/>
</dbReference>
<dbReference type="PANTHER" id="PTHR47965">
    <property type="entry name" value="ASPARTYL PROTEASE-RELATED"/>
    <property type="match status" value="1"/>
</dbReference>
<dbReference type="PROSITE" id="PS51767">
    <property type="entry name" value="PEPTIDASE_A1"/>
    <property type="match status" value="1"/>
</dbReference>
<dbReference type="SUPFAM" id="SSF50630">
    <property type="entry name" value="Acid proteases"/>
    <property type="match status" value="1"/>
</dbReference>
<dbReference type="CDD" id="cd05489">
    <property type="entry name" value="xylanase_inhibitor_I_like"/>
    <property type="match status" value="1"/>
</dbReference>
<dbReference type="Gene3D" id="2.40.70.10">
    <property type="entry name" value="Acid Proteases"/>
    <property type="match status" value="2"/>
</dbReference>
<dbReference type="GO" id="GO:0004190">
    <property type="term" value="F:aspartic-type endopeptidase activity"/>
    <property type="evidence" value="ECO:0007669"/>
    <property type="project" value="InterPro"/>
</dbReference>
<dbReference type="FunFam" id="2.40.70.10:FF:000041">
    <property type="entry name" value="Basic 7S globulin"/>
    <property type="match status" value="1"/>
</dbReference>
<dbReference type="FunFam" id="2.40.70.10:FF:000045">
    <property type="entry name" value="Basic 7S globulin"/>
    <property type="match status" value="1"/>
</dbReference>
<dbReference type="InterPro" id="IPR021109">
    <property type="entry name" value="Peptidase_aspartic_dom_sf"/>
</dbReference>
<dbReference type="InterPro" id="IPR032799">
    <property type="entry name" value="TAXi_C"/>
</dbReference>
<gene>
    <name evidence="7" type="ORF">OLC1_LOCUS16111</name>
</gene>
<protein>
    <submittedName>
        <fullName evidence="7">OLC1v1007405C1</fullName>
    </submittedName>
</protein>
<dbReference type="InterPro" id="IPR033868">
    <property type="entry name" value="Xylanase_inhibitor_I-like"/>
</dbReference>
<dbReference type="InterPro" id="IPR033121">
    <property type="entry name" value="PEPTIDASE_A1"/>
</dbReference>
<dbReference type="InterPro" id="IPR032861">
    <property type="entry name" value="TAXi_N"/>
</dbReference>
<evidence type="ECO:0000313" key="8">
    <source>
        <dbReference type="Proteomes" id="UP001161247"/>
    </source>
</evidence>
<reference evidence="7" key="1">
    <citation type="submission" date="2023-03" db="EMBL/GenBank/DDBJ databases">
        <authorList>
            <person name="Julca I."/>
        </authorList>
    </citation>
    <scope>NUCLEOTIDE SEQUENCE</scope>
</reference>
<dbReference type="Pfam" id="PF14543">
    <property type="entry name" value="TAXi_N"/>
    <property type="match status" value="1"/>
</dbReference>
<keyword evidence="4 5" id="KW-0732">Signal</keyword>